<dbReference type="AlphaFoldDB" id="A0A0R2FDP2"/>
<dbReference type="GO" id="GO:0009073">
    <property type="term" value="P:aromatic amino acid family biosynthetic process"/>
    <property type="evidence" value="ECO:0007669"/>
    <property type="project" value="UniProtKB-KW"/>
</dbReference>
<comment type="caution">
    <text evidence="13">The sequence shown here is derived from an EMBL/GenBank/DDBJ whole genome shotgun (WGS) entry which is preliminary data.</text>
</comment>
<dbReference type="EC" id="1.1.1.25" evidence="9"/>
<feature type="binding site" evidence="9">
    <location>
        <position position="227"/>
    </location>
    <ligand>
        <name>NADP(+)</name>
        <dbReference type="ChEBI" id="CHEBI:58349"/>
    </ligand>
</feature>
<feature type="domain" description="Shikimate dehydrogenase substrate binding N-terminal" evidence="11">
    <location>
        <begin position="12"/>
        <end position="93"/>
    </location>
</feature>
<name>A0A0R2FDP2_9LACO</name>
<evidence type="ECO:0000259" key="10">
    <source>
        <dbReference type="Pfam" id="PF01262"/>
    </source>
</evidence>
<dbReference type="UniPathway" id="UPA00053">
    <property type="reaction ID" value="UER00087"/>
</dbReference>
<proteinExistence type="inferred from homology"/>
<dbReference type="Gene3D" id="3.40.50.720">
    <property type="entry name" value="NAD(P)-binding Rossmann-like Domain"/>
    <property type="match status" value="1"/>
</dbReference>
<feature type="binding site" evidence="9">
    <location>
        <position position="257"/>
    </location>
    <ligand>
        <name>shikimate</name>
        <dbReference type="ChEBI" id="CHEBI:36208"/>
    </ligand>
</feature>
<dbReference type="GO" id="GO:0008652">
    <property type="term" value="P:amino acid biosynthetic process"/>
    <property type="evidence" value="ECO:0007669"/>
    <property type="project" value="UniProtKB-KW"/>
</dbReference>
<dbReference type="SUPFAM" id="SSF53223">
    <property type="entry name" value="Aminoacid dehydrogenase-like, N-terminal domain"/>
    <property type="match status" value="1"/>
</dbReference>
<evidence type="ECO:0000256" key="9">
    <source>
        <dbReference type="HAMAP-Rule" id="MF_00222"/>
    </source>
</evidence>
<dbReference type="NCBIfam" id="NF001319">
    <property type="entry name" value="PRK00258.3-3"/>
    <property type="match status" value="1"/>
</dbReference>
<dbReference type="FunFam" id="3.40.50.720:FF:000086">
    <property type="entry name" value="Quinate/shikimate dehydrogenase"/>
    <property type="match status" value="1"/>
</dbReference>
<dbReference type="GO" id="GO:0009423">
    <property type="term" value="P:chorismate biosynthetic process"/>
    <property type="evidence" value="ECO:0007669"/>
    <property type="project" value="UniProtKB-UniRule"/>
</dbReference>
<protein>
    <recommendedName>
        <fullName evidence="9">Shikimate dehydrogenase (NADP(+))</fullName>
        <shortName evidence="9">SDH</shortName>
        <ecNumber evidence="9">1.1.1.25</ecNumber>
    </recommendedName>
</protein>
<dbReference type="RefSeq" id="WP_054732523.1">
    <property type="nucleotide sequence ID" value="NZ_AYZM01000065.1"/>
</dbReference>
<feature type="binding site" evidence="9">
    <location>
        <begin position="19"/>
        <end position="21"/>
    </location>
    <ligand>
        <name>shikimate</name>
        <dbReference type="ChEBI" id="CHEBI:36208"/>
    </ligand>
</feature>
<accession>A0A0R2FDP2</accession>
<evidence type="ECO:0000256" key="2">
    <source>
        <dbReference type="ARBA" id="ARBA00022605"/>
    </source>
</evidence>
<evidence type="ECO:0000259" key="11">
    <source>
        <dbReference type="Pfam" id="PF08501"/>
    </source>
</evidence>
<dbReference type="GO" id="GO:0019632">
    <property type="term" value="P:shikimate metabolic process"/>
    <property type="evidence" value="ECO:0007669"/>
    <property type="project" value="InterPro"/>
</dbReference>
<dbReference type="InterPro" id="IPR046346">
    <property type="entry name" value="Aminoacid_DH-like_N_sf"/>
</dbReference>
<dbReference type="PATRIC" id="fig|1423804.4.peg.284"/>
<feature type="binding site" evidence="9">
    <location>
        <position position="106"/>
    </location>
    <ligand>
        <name>shikimate</name>
        <dbReference type="ChEBI" id="CHEBI:36208"/>
    </ligand>
</feature>
<feature type="binding site" evidence="9">
    <location>
        <position position="250"/>
    </location>
    <ligand>
        <name>NADP(+)</name>
        <dbReference type="ChEBI" id="CHEBI:58349"/>
    </ligand>
</feature>
<sequence length="293" mass="31999">MFDGHTSLYEFIANPAKHSLSPLIHNTSFQALHINSVYLAAEIEPDHLEDVIRAMRANIITGINVSMPYKESIIPYLDELTPVAKQLKAVNTVINRDGHLVGDSTDGEGFLNALRDEGVTVTNQQVVVLGAGGAGRAIIEACATAGATVTVFKRSNATFDAIQHRLTSWSSRITVQSYENETEMNRRIAQADVVVNTTNVGMGADERLPLSSSAMRQLHHGQVVADVIYAPLETPFLRQAQAQGCQTTNGIGMLVHQAAGALTRWTGQRMPVSQVKQVVHQYLENETKTQIKE</sequence>
<evidence type="ECO:0000256" key="7">
    <source>
        <dbReference type="ARBA" id="ARBA00052329"/>
    </source>
</evidence>
<dbReference type="InterPro" id="IPR007698">
    <property type="entry name" value="AlaDH/PNT_NAD(H)-bd"/>
</dbReference>
<dbReference type="GO" id="GO:0004764">
    <property type="term" value="F:shikimate 3-dehydrogenase (NADP+) activity"/>
    <property type="evidence" value="ECO:0007669"/>
    <property type="project" value="UniProtKB-UniRule"/>
</dbReference>
<feature type="binding site" evidence="9">
    <location>
        <position position="91"/>
    </location>
    <ligand>
        <name>shikimate</name>
        <dbReference type="ChEBI" id="CHEBI:36208"/>
    </ligand>
</feature>
<comment type="subunit">
    <text evidence="9">Homodimer.</text>
</comment>
<dbReference type="NCBIfam" id="NF001314">
    <property type="entry name" value="PRK00258.2-2"/>
    <property type="match status" value="1"/>
</dbReference>
<dbReference type="GO" id="GO:0030266">
    <property type="term" value="F:quinate 3-dehydrogenase (NAD+) activity"/>
    <property type="evidence" value="ECO:0007669"/>
    <property type="project" value="UniProtKB-EC"/>
</dbReference>
<dbReference type="CDD" id="cd01065">
    <property type="entry name" value="NAD_bind_Shikimate_DH"/>
    <property type="match status" value="1"/>
</dbReference>
<evidence type="ECO:0000256" key="6">
    <source>
        <dbReference type="ARBA" id="ARBA00051639"/>
    </source>
</evidence>
<dbReference type="Pfam" id="PF18317">
    <property type="entry name" value="SDH_C"/>
    <property type="match status" value="1"/>
</dbReference>
<dbReference type="Pfam" id="PF08501">
    <property type="entry name" value="Shikimate_dh_N"/>
    <property type="match status" value="1"/>
</dbReference>
<evidence type="ECO:0000313" key="14">
    <source>
        <dbReference type="Proteomes" id="UP000051442"/>
    </source>
</evidence>
<comment type="catalytic activity">
    <reaction evidence="6">
        <text>L-quinate + NAD(+) = 3-dehydroquinate + NADH + H(+)</text>
        <dbReference type="Rhea" id="RHEA:22364"/>
        <dbReference type="ChEBI" id="CHEBI:15378"/>
        <dbReference type="ChEBI" id="CHEBI:29751"/>
        <dbReference type="ChEBI" id="CHEBI:32364"/>
        <dbReference type="ChEBI" id="CHEBI:57540"/>
        <dbReference type="ChEBI" id="CHEBI:57945"/>
        <dbReference type="EC" id="1.1.1.24"/>
    </reaction>
</comment>
<comment type="similarity">
    <text evidence="9">Belongs to the shikimate dehydrogenase family.</text>
</comment>
<reference evidence="13 14" key="1">
    <citation type="journal article" date="2015" name="Genome Announc.">
        <title>Expanding the biotechnology potential of lactobacilli through comparative genomics of 213 strains and associated genera.</title>
        <authorList>
            <person name="Sun Z."/>
            <person name="Harris H.M."/>
            <person name="McCann A."/>
            <person name="Guo C."/>
            <person name="Argimon S."/>
            <person name="Zhang W."/>
            <person name="Yang X."/>
            <person name="Jeffery I.B."/>
            <person name="Cooney J.C."/>
            <person name="Kagawa T.F."/>
            <person name="Liu W."/>
            <person name="Song Y."/>
            <person name="Salvetti E."/>
            <person name="Wrobel A."/>
            <person name="Rasinkangas P."/>
            <person name="Parkhill J."/>
            <person name="Rea M.C."/>
            <person name="O'Sullivan O."/>
            <person name="Ritari J."/>
            <person name="Douillard F.P."/>
            <person name="Paul Ross R."/>
            <person name="Yang R."/>
            <person name="Briner A.E."/>
            <person name="Felis G.E."/>
            <person name="de Vos W.M."/>
            <person name="Barrangou R."/>
            <person name="Klaenhammer T.R."/>
            <person name="Caufield P.W."/>
            <person name="Cui Y."/>
            <person name="Zhang H."/>
            <person name="O'Toole P.W."/>
        </authorList>
    </citation>
    <scope>NUCLEOTIDE SEQUENCE [LARGE SCALE GENOMIC DNA]</scope>
    <source>
        <strain evidence="13 14">DSM 23365</strain>
    </source>
</reference>
<dbReference type="STRING" id="1423804.FD14_GL000262"/>
<dbReference type="Pfam" id="PF01262">
    <property type="entry name" value="AlaDh_PNT_C"/>
    <property type="match status" value="1"/>
</dbReference>
<dbReference type="InterPro" id="IPR022893">
    <property type="entry name" value="Shikimate_DH_fam"/>
</dbReference>
<dbReference type="HAMAP" id="MF_00222">
    <property type="entry name" value="Shikimate_DH_AroE"/>
    <property type="match status" value="1"/>
</dbReference>
<keyword evidence="3 9" id="KW-0521">NADP</keyword>
<dbReference type="InterPro" id="IPR036291">
    <property type="entry name" value="NAD(P)-bd_dom_sf"/>
</dbReference>
<evidence type="ECO:0000256" key="8">
    <source>
        <dbReference type="ARBA" id="ARBA00060613"/>
    </source>
</evidence>
<evidence type="ECO:0000256" key="4">
    <source>
        <dbReference type="ARBA" id="ARBA00023002"/>
    </source>
</evidence>
<comment type="pathway">
    <text evidence="8">Aromatic compound metabolism; 3,4-dihydroxybenzoate biosynthesis; 3-dehydroquinate from D-quinate (NAD(+) route).</text>
</comment>
<feature type="binding site" evidence="9">
    <location>
        <position position="229"/>
    </location>
    <ligand>
        <name>shikimate</name>
        <dbReference type="ChEBI" id="CHEBI:36208"/>
    </ligand>
</feature>
<keyword evidence="4 9" id="KW-0560">Oxidoreductase</keyword>
<comment type="pathway">
    <text evidence="1 9">Metabolic intermediate biosynthesis; chorismate biosynthesis; chorismate from D-erythrose 4-phosphate and phosphoenolpyruvate: step 4/7.</text>
</comment>
<dbReference type="SUPFAM" id="SSF51735">
    <property type="entry name" value="NAD(P)-binding Rossmann-fold domains"/>
    <property type="match status" value="1"/>
</dbReference>
<evidence type="ECO:0000259" key="12">
    <source>
        <dbReference type="Pfam" id="PF18317"/>
    </source>
</evidence>
<keyword evidence="14" id="KW-1185">Reference proteome</keyword>
<dbReference type="PANTHER" id="PTHR21089:SF1">
    <property type="entry name" value="BIFUNCTIONAL 3-DEHYDROQUINATE DEHYDRATASE_SHIKIMATE DEHYDROGENASE, CHLOROPLASTIC"/>
    <property type="match status" value="1"/>
</dbReference>
<keyword evidence="5 9" id="KW-0057">Aromatic amino acid biosynthesis</keyword>
<feature type="active site" description="Proton acceptor" evidence="9">
    <location>
        <position position="70"/>
    </location>
</feature>
<dbReference type="PANTHER" id="PTHR21089">
    <property type="entry name" value="SHIKIMATE DEHYDROGENASE"/>
    <property type="match status" value="1"/>
</dbReference>
<keyword evidence="2 9" id="KW-0028">Amino-acid biosynthesis</keyword>
<comment type="caution">
    <text evidence="9">Lacks conserved residue(s) required for the propagation of feature annotation.</text>
</comment>
<dbReference type="GO" id="GO:0050661">
    <property type="term" value="F:NADP binding"/>
    <property type="evidence" value="ECO:0007669"/>
    <property type="project" value="InterPro"/>
</dbReference>
<comment type="catalytic activity">
    <reaction evidence="9">
        <text>shikimate + NADP(+) = 3-dehydroshikimate + NADPH + H(+)</text>
        <dbReference type="Rhea" id="RHEA:17737"/>
        <dbReference type="ChEBI" id="CHEBI:15378"/>
        <dbReference type="ChEBI" id="CHEBI:16630"/>
        <dbReference type="ChEBI" id="CHEBI:36208"/>
        <dbReference type="ChEBI" id="CHEBI:57783"/>
        <dbReference type="ChEBI" id="CHEBI:58349"/>
        <dbReference type="EC" id="1.1.1.25"/>
    </reaction>
</comment>
<feature type="binding site" evidence="9">
    <location>
        <begin position="130"/>
        <end position="134"/>
    </location>
    <ligand>
        <name>NADP(+)</name>
        <dbReference type="ChEBI" id="CHEBI:58349"/>
    </ligand>
</feature>
<evidence type="ECO:0000256" key="3">
    <source>
        <dbReference type="ARBA" id="ARBA00022857"/>
    </source>
</evidence>
<dbReference type="GO" id="GO:0052734">
    <property type="term" value="F:shikimate 3-dehydrogenase (NAD+) activity"/>
    <property type="evidence" value="ECO:0007669"/>
    <property type="project" value="RHEA"/>
</dbReference>
<evidence type="ECO:0000313" key="13">
    <source>
        <dbReference type="EMBL" id="KRN25654.1"/>
    </source>
</evidence>
<dbReference type="NCBIfam" id="TIGR00507">
    <property type="entry name" value="aroE"/>
    <property type="match status" value="1"/>
</dbReference>
<dbReference type="OrthoDB" id="9792692at2"/>
<organism evidence="13 14">
    <name type="scientific">Secundilactobacillus similis DSM 23365 = JCM 2765</name>
    <dbReference type="NCBI Taxonomy" id="1423804"/>
    <lineage>
        <taxon>Bacteria</taxon>
        <taxon>Bacillati</taxon>
        <taxon>Bacillota</taxon>
        <taxon>Bacilli</taxon>
        <taxon>Lactobacillales</taxon>
        <taxon>Lactobacillaceae</taxon>
        <taxon>Secundilactobacillus</taxon>
    </lineage>
</organism>
<dbReference type="InterPro" id="IPR011342">
    <property type="entry name" value="Shikimate_DH"/>
</dbReference>
<dbReference type="Gene3D" id="3.40.50.10860">
    <property type="entry name" value="Leucine Dehydrogenase, chain A, domain 1"/>
    <property type="match status" value="1"/>
</dbReference>
<feature type="domain" description="Alanine dehydrogenase/pyridine nucleotide transhydrogenase NAD(H)-binding" evidence="10">
    <location>
        <begin position="118"/>
        <end position="227"/>
    </location>
</feature>
<feature type="binding site" evidence="9">
    <location>
        <position position="66"/>
    </location>
    <ligand>
        <name>shikimate</name>
        <dbReference type="ChEBI" id="CHEBI:36208"/>
    </ligand>
</feature>
<dbReference type="EMBL" id="AYZM01000065">
    <property type="protein sequence ID" value="KRN25654.1"/>
    <property type="molecule type" value="Genomic_DNA"/>
</dbReference>
<evidence type="ECO:0000256" key="1">
    <source>
        <dbReference type="ARBA" id="ARBA00004871"/>
    </source>
</evidence>
<feature type="domain" description="SDH C-terminal" evidence="12">
    <location>
        <begin position="250"/>
        <end position="279"/>
    </location>
</feature>
<evidence type="ECO:0000256" key="5">
    <source>
        <dbReference type="ARBA" id="ARBA00023141"/>
    </source>
</evidence>
<gene>
    <name evidence="9" type="primary">aroE</name>
    <name evidence="13" type="ORF">FD14_GL000262</name>
</gene>
<dbReference type="Proteomes" id="UP000051442">
    <property type="component" value="Unassembled WGS sequence"/>
</dbReference>
<dbReference type="InterPro" id="IPR013708">
    <property type="entry name" value="Shikimate_DH-bd_N"/>
</dbReference>
<dbReference type="InterPro" id="IPR041121">
    <property type="entry name" value="SDH_C"/>
</dbReference>
<comment type="catalytic activity">
    <reaction evidence="7">
        <text>shikimate + NAD(+) = 3-dehydroshikimate + NADH + H(+)</text>
        <dbReference type="Rhea" id="RHEA:17741"/>
        <dbReference type="ChEBI" id="CHEBI:15378"/>
        <dbReference type="ChEBI" id="CHEBI:16630"/>
        <dbReference type="ChEBI" id="CHEBI:36208"/>
        <dbReference type="ChEBI" id="CHEBI:57540"/>
        <dbReference type="ChEBI" id="CHEBI:57945"/>
    </reaction>
</comment>
<comment type="function">
    <text evidence="9">Involved in the biosynthesis of the chorismate, which leads to the biosynthesis of aromatic amino acids. Catalyzes the reversible NADPH linked reduction of 3-dehydroshikimate (DHSA) to yield shikimate (SA).</text>
</comment>